<protein>
    <submittedName>
        <fullName evidence="1">Uncharacterized protein</fullName>
    </submittedName>
</protein>
<dbReference type="RefSeq" id="XP_005778304.1">
    <property type="nucleotide sequence ID" value="XM_005778247.1"/>
</dbReference>
<organism evidence="1 2">
    <name type="scientific">Emiliania huxleyi (strain CCMP1516)</name>
    <dbReference type="NCBI Taxonomy" id="280463"/>
    <lineage>
        <taxon>Eukaryota</taxon>
        <taxon>Haptista</taxon>
        <taxon>Haptophyta</taxon>
        <taxon>Prymnesiophyceae</taxon>
        <taxon>Isochrysidales</taxon>
        <taxon>Noelaerhabdaceae</taxon>
        <taxon>Emiliania</taxon>
    </lineage>
</organism>
<accession>A0A0D3JQU0</accession>
<dbReference type="AlphaFoldDB" id="A0A0D3JQU0"/>
<proteinExistence type="predicted"/>
<dbReference type="GeneID" id="17271421"/>
<sequence length="93" mass="10213">GAVPCDALHDELIFGGPPLLKLTALPARRRGFRRRGGLGAAGGFHRGSERRLRVGAAVLLREDGLDGRPKLQLIDAKLGEVIERRELVRQRLK</sequence>
<dbReference type="EnsemblProtists" id="EOD25875">
    <property type="protein sequence ID" value="EOD25875"/>
    <property type="gene ID" value="EMIHUDRAFT_354167"/>
</dbReference>
<dbReference type="PaxDb" id="2903-EOD25875"/>
<keyword evidence="2" id="KW-1185">Reference proteome</keyword>
<name>A0A0D3JQU0_EMIH1</name>
<dbReference type="KEGG" id="ehx:EMIHUDRAFT_354167"/>
<dbReference type="Proteomes" id="UP000013827">
    <property type="component" value="Unassembled WGS sequence"/>
</dbReference>
<reference evidence="1" key="2">
    <citation type="submission" date="2024-10" db="UniProtKB">
        <authorList>
            <consortium name="EnsemblProtists"/>
        </authorList>
    </citation>
    <scope>IDENTIFICATION</scope>
</reference>
<reference evidence="2" key="1">
    <citation type="journal article" date="2013" name="Nature">
        <title>Pan genome of the phytoplankton Emiliania underpins its global distribution.</title>
        <authorList>
            <person name="Read B.A."/>
            <person name="Kegel J."/>
            <person name="Klute M.J."/>
            <person name="Kuo A."/>
            <person name="Lefebvre S.C."/>
            <person name="Maumus F."/>
            <person name="Mayer C."/>
            <person name="Miller J."/>
            <person name="Monier A."/>
            <person name="Salamov A."/>
            <person name="Young J."/>
            <person name="Aguilar M."/>
            <person name="Claverie J.M."/>
            <person name="Frickenhaus S."/>
            <person name="Gonzalez K."/>
            <person name="Herman E.K."/>
            <person name="Lin Y.C."/>
            <person name="Napier J."/>
            <person name="Ogata H."/>
            <person name="Sarno A.F."/>
            <person name="Shmutz J."/>
            <person name="Schroeder D."/>
            <person name="de Vargas C."/>
            <person name="Verret F."/>
            <person name="von Dassow P."/>
            <person name="Valentin K."/>
            <person name="Van de Peer Y."/>
            <person name="Wheeler G."/>
            <person name="Dacks J.B."/>
            <person name="Delwiche C.F."/>
            <person name="Dyhrman S.T."/>
            <person name="Glockner G."/>
            <person name="John U."/>
            <person name="Richards T."/>
            <person name="Worden A.Z."/>
            <person name="Zhang X."/>
            <person name="Grigoriev I.V."/>
            <person name="Allen A.E."/>
            <person name="Bidle K."/>
            <person name="Borodovsky M."/>
            <person name="Bowler C."/>
            <person name="Brownlee C."/>
            <person name="Cock J.M."/>
            <person name="Elias M."/>
            <person name="Gladyshev V.N."/>
            <person name="Groth M."/>
            <person name="Guda C."/>
            <person name="Hadaegh A."/>
            <person name="Iglesias-Rodriguez M.D."/>
            <person name="Jenkins J."/>
            <person name="Jones B.M."/>
            <person name="Lawson T."/>
            <person name="Leese F."/>
            <person name="Lindquist E."/>
            <person name="Lobanov A."/>
            <person name="Lomsadze A."/>
            <person name="Malik S.B."/>
            <person name="Marsh M.E."/>
            <person name="Mackinder L."/>
            <person name="Mock T."/>
            <person name="Mueller-Roeber B."/>
            <person name="Pagarete A."/>
            <person name="Parker M."/>
            <person name="Probert I."/>
            <person name="Quesneville H."/>
            <person name="Raines C."/>
            <person name="Rensing S.A."/>
            <person name="Riano-Pachon D.M."/>
            <person name="Richier S."/>
            <person name="Rokitta S."/>
            <person name="Shiraiwa Y."/>
            <person name="Soanes D.M."/>
            <person name="van der Giezen M."/>
            <person name="Wahlund T.M."/>
            <person name="Williams B."/>
            <person name="Wilson W."/>
            <person name="Wolfe G."/>
            <person name="Wurch L.L."/>
        </authorList>
    </citation>
    <scope>NUCLEOTIDE SEQUENCE</scope>
</reference>
<dbReference type="HOGENOM" id="CLU_2563235_0_0_1"/>
<evidence type="ECO:0000313" key="1">
    <source>
        <dbReference type="EnsemblProtists" id="EOD25875"/>
    </source>
</evidence>
<evidence type="ECO:0000313" key="2">
    <source>
        <dbReference type="Proteomes" id="UP000013827"/>
    </source>
</evidence>